<accession>A0A1V1PHB5</accession>
<gene>
    <name evidence="1" type="ORF">OMM_00319</name>
</gene>
<sequence>MITLVKKNLSLFKIIFCLCIVFVPIHTNTYASPDIEIYLAEGQVFIDENTETDYLPIIISHSNGGKVTLTCESSNLTLVSESSFLFTPTNSHFLTTELMPPPSLPSFIQLKIIPNRNQWGQAKIDLCLTDENHQRDTVSFGFVVNGRPVISSIPDQHIGKIHHIDFQVQDPETVNQELDWTILISPSHILPKENIALTFLNNRPDVRMTIIPIEGQNGVVDMTLQVSDHRIMTQETFQVTIESIQMIHLPNHWTIPQNSDSIPIPLSICSSDSGRLTLSIQSTDETIVPNTNILFDSLPADAINLSLVSDSCQSYTFLIQPAENSIGVVDIRVTVDDGLLVESKEMQLTVVNHSPQITDIPSQVIKMNTSSAPIAFTVSDAEGGWITLACYSDNVMASTACGPEPGITRFWLNPNETKFFSQNLSPQIDFLGNIAFSITLTDGFSFSSTEFSITVNYPPTFLQTEPAVININSTASPVPLSIIDQDTPLDNLTFSLDIPCSNLFSSNNIAFQCHSGCSLLLTPTTNQSGTCDITVHVNDGFESNSAKISIRVNKNPFLGDIAPQETKEDEVLQLTSQALDDDPLTRHQWSFEYSDPSLVDTADIQLDPDHQSVHFNFSPAADMFGQTTVTVIMTDPYLLSDSHSFLWQIQSVEDLSAISGLLSGYTIEENTDLTLTISLCDPDTPLTQLDLTATSHNIGIISNDNIDIQGKGESRTIHIIPTRDQFGEAKIMFKLFNRDYPDTFQEFPVNITVYQENNPPIIVSSHEFQLHEDDTYLYRIKGGDSDGHELVYKIEQYPDFGRIMHFNETTGLFTYVPRENFFGVDHMTVSAFDGFEYSDHASLTITILSRNDTPIARDSQYIILKNQILSIDLHAFDIDTNDALVYRLTNTTKTRGEVYLSDFDNGIAEYTPPLNETGEDQVWFFVKDTSGIASNFATVRIFIEAEMRPEFLLTVNLGGQYSPPDTYDYAFLDATDNSEILSGTAETAQFAEHLYEGSYRLIIIAPGYTPYEYSHNNDPIIRLDKQAAITCNINENTNFQPVKPSVQVSKTSIHNGFILRVVKKNFTDQFVMKINNQTINTGEESWPYLYKWTVPSSPFTVSSTVQPYTVDKYTIKFDFFHWEDPVDTYEVTFYDLNDDNSKKHYRSDHRVAFEKSYGVGGAYGSTALYETEGYGYFYPLMGNSIDIRIQAGTGTYTETVIDIPRIPLKYLIVDDSDNWEYNEDSDYYDLYDDQFIQVMPSDRLKATYCHYAFFMTIASGIAIEFEMADGPNAGKKVRFNPFHYDGLNEKYIRLSDAPTIRVPLLLNSNYNRFHEFSEALLDLMNTFPALLDEKGDGSFFESKDGYSDKFHRVDMPFELEQKMIVYLKSNHLTRFAALWSTPVEADDDVGHQYFHAESIDDGGCFIQGLLFCPHQKQADKCQTGSH</sequence>
<dbReference type="InterPro" id="IPR015919">
    <property type="entry name" value="Cadherin-like_sf"/>
</dbReference>
<evidence type="ECO:0000313" key="2">
    <source>
        <dbReference type="Proteomes" id="UP000189670"/>
    </source>
</evidence>
<dbReference type="InterPro" id="IPR013783">
    <property type="entry name" value="Ig-like_fold"/>
</dbReference>
<evidence type="ECO:0008006" key="3">
    <source>
        <dbReference type="Google" id="ProtNLM"/>
    </source>
</evidence>
<dbReference type="GO" id="GO:0016020">
    <property type="term" value="C:membrane"/>
    <property type="evidence" value="ECO:0007669"/>
    <property type="project" value="InterPro"/>
</dbReference>
<name>A0A1V1PHB5_9BACT</name>
<reference evidence="2" key="1">
    <citation type="submission" date="2012-11" db="EMBL/GenBank/DDBJ databases">
        <authorList>
            <person name="Lucero-Rivera Y.E."/>
            <person name="Tovar-Ramirez D."/>
        </authorList>
    </citation>
    <scope>NUCLEOTIDE SEQUENCE [LARGE SCALE GENOMIC DNA]</scope>
    <source>
        <strain evidence="2">Araruama</strain>
    </source>
</reference>
<dbReference type="Proteomes" id="UP000189670">
    <property type="component" value="Unassembled WGS sequence"/>
</dbReference>
<evidence type="ECO:0000313" key="1">
    <source>
        <dbReference type="EMBL" id="ETR74289.1"/>
    </source>
</evidence>
<dbReference type="EMBL" id="ATBP01000013">
    <property type="protein sequence ID" value="ETR74289.1"/>
    <property type="molecule type" value="Genomic_DNA"/>
</dbReference>
<organism evidence="1 2">
    <name type="scientific">Candidatus Magnetoglobus multicellularis str. Araruama</name>
    <dbReference type="NCBI Taxonomy" id="890399"/>
    <lineage>
        <taxon>Bacteria</taxon>
        <taxon>Pseudomonadati</taxon>
        <taxon>Thermodesulfobacteriota</taxon>
        <taxon>Desulfobacteria</taxon>
        <taxon>Desulfobacterales</taxon>
        <taxon>Desulfobacteraceae</taxon>
        <taxon>Candidatus Magnetoglobus</taxon>
    </lineage>
</organism>
<proteinExistence type="predicted"/>
<comment type="caution">
    <text evidence="1">The sequence shown here is derived from an EMBL/GenBank/DDBJ whole genome shotgun (WGS) entry which is preliminary data.</text>
</comment>
<dbReference type="GO" id="GO:0005509">
    <property type="term" value="F:calcium ion binding"/>
    <property type="evidence" value="ECO:0007669"/>
    <property type="project" value="InterPro"/>
</dbReference>
<protein>
    <recommendedName>
        <fullName evidence="3">Cadherin domain-containing protein</fullName>
    </recommendedName>
</protein>
<dbReference type="SUPFAM" id="SSF49313">
    <property type="entry name" value="Cadherin-like"/>
    <property type="match status" value="1"/>
</dbReference>
<dbReference type="NCBIfam" id="NF012211">
    <property type="entry name" value="tand_rpt_95"/>
    <property type="match status" value="1"/>
</dbReference>
<dbReference type="Pfam" id="PF17963">
    <property type="entry name" value="Big_9"/>
    <property type="match status" value="2"/>
</dbReference>
<dbReference type="Gene3D" id="2.60.40.10">
    <property type="entry name" value="Immunoglobulins"/>
    <property type="match status" value="1"/>
</dbReference>